<feature type="compositionally biased region" description="Polar residues" evidence="1">
    <location>
        <begin position="139"/>
        <end position="157"/>
    </location>
</feature>
<comment type="caution">
    <text evidence="2">The sequence shown here is derived from an EMBL/GenBank/DDBJ whole genome shotgun (WGS) entry which is preliminary data.</text>
</comment>
<proteinExistence type="predicted"/>
<feature type="region of interest" description="Disordered" evidence="1">
    <location>
        <begin position="122"/>
        <end position="157"/>
    </location>
</feature>
<evidence type="ECO:0000313" key="3">
    <source>
        <dbReference type="Proteomes" id="UP001454036"/>
    </source>
</evidence>
<reference evidence="2 3" key="1">
    <citation type="submission" date="2024-01" db="EMBL/GenBank/DDBJ databases">
        <title>The complete chloroplast genome sequence of Lithospermum erythrorhizon: insights into the phylogenetic relationship among Boraginaceae species and the maternal lineages of purple gromwells.</title>
        <authorList>
            <person name="Okada T."/>
            <person name="Watanabe K."/>
        </authorList>
    </citation>
    <scope>NUCLEOTIDE SEQUENCE [LARGE SCALE GENOMIC DNA]</scope>
</reference>
<name>A0AAV3RT75_LITER</name>
<dbReference type="AlphaFoldDB" id="A0AAV3RT75"/>
<dbReference type="Proteomes" id="UP001454036">
    <property type="component" value="Unassembled WGS sequence"/>
</dbReference>
<evidence type="ECO:0000256" key="1">
    <source>
        <dbReference type="SAM" id="MobiDB-lite"/>
    </source>
</evidence>
<dbReference type="EMBL" id="BAABME010029307">
    <property type="protein sequence ID" value="GAA0183482.1"/>
    <property type="molecule type" value="Genomic_DNA"/>
</dbReference>
<protein>
    <submittedName>
        <fullName evidence="2">Uncharacterized protein</fullName>
    </submittedName>
</protein>
<accession>A0AAV3RT75</accession>
<organism evidence="2 3">
    <name type="scientific">Lithospermum erythrorhizon</name>
    <name type="common">Purple gromwell</name>
    <name type="synonym">Lithospermum officinale var. erythrorhizon</name>
    <dbReference type="NCBI Taxonomy" id="34254"/>
    <lineage>
        <taxon>Eukaryota</taxon>
        <taxon>Viridiplantae</taxon>
        <taxon>Streptophyta</taxon>
        <taxon>Embryophyta</taxon>
        <taxon>Tracheophyta</taxon>
        <taxon>Spermatophyta</taxon>
        <taxon>Magnoliopsida</taxon>
        <taxon>eudicotyledons</taxon>
        <taxon>Gunneridae</taxon>
        <taxon>Pentapetalae</taxon>
        <taxon>asterids</taxon>
        <taxon>lamiids</taxon>
        <taxon>Boraginales</taxon>
        <taxon>Boraginaceae</taxon>
        <taxon>Boraginoideae</taxon>
        <taxon>Lithospermeae</taxon>
        <taxon>Lithospermum</taxon>
    </lineage>
</organism>
<keyword evidence="3" id="KW-1185">Reference proteome</keyword>
<evidence type="ECO:0000313" key="2">
    <source>
        <dbReference type="EMBL" id="GAA0183482.1"/>
    </source>
</evidence>
<gene>
    <name evidence="2" type="ORF">LIER_42413</name>
</gene>
<sequence length="157" mass="17417">MLKHECLPIGHVGPTIEDLIPILLRMEPEDSPSLGVGKDLHFNSPSLRDILDRLTSRKSTCKTTNQTETAHGLNRGRILLSNHNHPIPRTNMVKSHHLSRLPILREKAPERLLRLLILGLAPPFEHPAPKDPDEPPTTPSKRTPTASRSVATPEATT</sequence>